<name>A0A834L9I6_RHOSS</name>
<accession>A0A834L9I6</accession>
<evidence type="ECO:0008006" key="4">
    <source>
        <dbReference type="Google" id="ProtNLM"/>
    </source>
</evidence>
<feature type="compositionally biased region" description="Basic and acidic residues" evidence="1">
    <location>
        <begin position="603"/>
        <end position="612"/>
    </location>
</feature>
<dbReference type="InterPro" id="IPR016024">
    <property type="entry name" value="ARM-type_fold"/>
</dbReference>
<feature type="compositionally biased region" description="Polar residues" evidence="1">
    <location>
        <begin position="518"/>
        <end position="530"/>
    </location>
</feature>
<keyword evidence="3" id="KW-1185">Reference proteome</keyword>
<sequence>MDDVEAAMSLLSSPFSHQREASWDALGEIFSHWQLEDFSDFDRYIGPITTCLRDETESSVRNSCLWVLHVVLEITKGLFFTEEELGELVPVVHEADEAVSWLCLDLISLYTYVNLANQKSTIVRLILDYWGKMEVWNTVEETSDFEEFELGTFIPSYITFLAISDNMEVERVKNVMKIFTKMETNLPSMEMEWLSLETPIRRLLWHFLLGSLDFVPAQESTSQIIASICTWTVREDSSCFKIKGFFVENFHREYMEAYGDLVAGSLICIERIADVCLVKGVVELKKILGELFAAVLHFFVKYQNPKAIQALDRILLCPICWTEDQECRKNMMTILVADVRNISDESLKKMGLRILRKLVDIDKKDPKHDVYFVSIMEKVLSEMDIKPRGGAPYCVNSVPQSQRSRFIRVPHHSRTLQVNLASGAPNSSETVKSSLHSGWPIRPKTSGQAVPSQGPSILPAVVCSSSLPSVKPTEDIERRSTLPKLNVGTCKTLRILIKPRIGKPEEPQGGTEMPEVKGSNNDGKPASSHNLETQRSLMLVTNAPVLKLLASSTSSELQEESLVQRGTTSDVAACALKKSKASDFPQEGAEGQTAGALENMETHPAVEERSDAIGDLPQGSPPVLMDEADMTEANTEGAADDSNEGNNLVVMEADQNLEAVPLLDPTGERILTGTGAEGRVPKQGSPPSVAAETQEANQASPVGKSSGGHQ</sequence>
<evidence type="ECO:0000313" key="2">
    <source>
        <dbReference type="EMBL" id="KAF7124923.1"/>
    </source>
</evidence>
<dbReference type="Proteomes" id="UP000626092">
    <property type="component" value="Unassembled WGS sequence"/>
</dbReference>
<evidence type="ECO:0000313" key="3">
    <source>
        <dbReference type="Proteomes" id="UP000626092"/>
    </source>
</evidence>
<comment type="caution">
    <text evidence="2">The sequence shown here is derived from an EMBL/GenBank/DDBJ whole genome shotgun (WGS) entry which is preliminary data.</text>
</comment>
<evidence type="ECO:0000256" key="1">
    <source>
        <dbReference type="SAM" id="MobiDB-lite"/>
    </source>
</evidence>
<feature type="region of interest" description="Disordered" evidence="1">
    <location>
        <begin position="603"/>
        <end position="647"/>
    </location>
</feature>
<dbReference type="AlphaFoldDB" id="A0A834L9I6"/>
<proteinExistence type="predicted"/>
<dbReference type="SUPFAM" id="SSF48371">
    <property type="entry name" value="ARM repeat"/>
    <property type="match status" value="1"/>
</dbReference>
<feature type="region of interest" description="Disordered" evidence="1">
    <location>
        <begin position="661"/>
        <end position="710"/>
    </location>
</feature>
<gene>
    <name evidence="2" type="ORF">RHSIM_Rhsim12G0215500</name>
</gene>
<organism evidence="2 3">
    <name type="scientific">Rhododendron simsii</name>
    <name type="common">Sims's rhododendron</name>
    <dbReference type="NCBI Taxonomy" id="118357"/>
    <lineage>
        <taxon>Eukaryota</taxon>
        <taxon>Viridiplantae</taxon>
        <taxon>Streptophyta</taxon>
        <taxon>Embryophyta</taxon>
        <taxon>Tracheophyta</taxon>
        <taxon>Spermatophyta</taxon>
        <taxon>Magnoliopsida</taxon>
        <taxon>eudicotyledons</taxon>
        <taxon>Gunneridae</taxon>
        <taxon>Pentapetalae</taxon>
        <taxon>asterids</taxon>
        <taxon>Ericales</taxon>
        <taxon>Ericaceae</taxon>
        <taxon>Ericoideae</taxon>
        <taxon>Rhodoreae</taxon>
        <taxon>Rhododendron</taxon>
    </lineage>
</organism>
<reference evidence="2" key="1">
    <citation type="submission" date="2019-11" db="EMBL/GenBank/DDBJ databases">
        <authorList>
            <person name="Liu Y."/>
            <person name="Hou J."/>
            <person name="Li T.-Q."/>
            <person name="Guan C.-H."/>
            <person name="Wu X."/>
            <person name="Wu H.-Z."/>
            <person name="Ling F."/>
            <person name="Zhang R."/>
            <person name="Shi X.-G."/>
            <person name="Ren J.-P."/>
            <person name="Chen E.-F."/>
            <person name="Sun J.-M."/>
        </authorList>
    </citation>
    <scope>NUCLEOTIDE SEQUENCE</scope>
    <source>
        <strain evidence="2">Adult_tree_wgs_1</strain>
        <tissue evidence="2">Leaves</tissue>
    </source>
</reference>
<dbReference type="OrthoDB" id="1712658at2759"/>
<dbReference type="EMBL" id="WJXA01000012">
    <property type="protein sequence ID" value="KAF7124923.1"/>
    <property type="molecule type" value="Genomic_DNA"/>
</dbReference>
<feature type="region of interest" description="Disordered" evidence="1">
    <location>
        <begin position="499"/>
        <end position="530"/>
    </location>
</feature>
<protein>
    <recommendedName>
        <fullName evidence="4">ARM repeat superfamily protein</fullName>
    </recommendedName>
</protein>